<gene>
    <name evidence="3" type="ORF">A7U43_03945</name>
</gene>
<dbReference type="PANTHER" id="PTHR42949:SF3">
    <property type="entry name" value="ANAEROBIC GLYCEROL-3-PHOSPHATE DEHYDROGENASE SUBUNIT B"/>
    <property type="match status" value="1"/>
</dbReference>
<dbReference type="KEGG" id="madi:A7U43_03945"/>
<accession>A0A172UIN8</accession>
<dbReference type="Proteomes" id="UP000077143">
    <property type="component" value="Chromosome"/>
</dbReference>
<dbReference type="Gene3D" id="3.50.50.60">
    <property type="entry name" value="FAD/NAD(P)-binding domain"/>
    <property type="match status" value="3"/>
</dbReference>
<dbReference type="InterPro" id="IPR023753">
    <property type="entry name" value="FAD/NAD-binding_dom"/>
</dbReference>
<evidence type="ECO:0000313" key="3">
    <source>
        <dbReference type="EMBL" id="ANE78604.1"/>
    </source>
</evidence>
<dbReference type="AlphaFoldDB" id="A0A172UIN8"/>
<dbReference type="SUPFAM" id="SSF51905">
    <property type="entry name" value="FAD/NAD(P)-binding domain"/>
    <property type="match status" value="1"/>
</dbReference>
<keyword evidence="4" id="KW-1185">Reference proteome</keyword>
<organism evidence="3 4">
    <name type="scientific">Mycobacterium adipatum</name>
    <dbReference type="NCBI Taxonomy" id="1682113"/>
    <lineage>
        <taxon>Bacteria</taxon>
        <taxon>Bacillati</taxon>
        <taxon>Actinomycetota</taxon>
        <taxon>Actinomycetes</taxon>
        <taxon>Mycobacteriales</taxon>
        <taxon>Mycobacteriaceae</taxon>
        <taxon>Mycobacterium</taxon>
    </lineage>
</organism>
<evidence type="ECO:0000313" key="4">
    <source>
        <dbReference type="Proteomes" id="UP000077143"/>
    </source>
</evidence>
<dbReference type="Pfam" id="PF07992">
    <property type="entry name" value="Pyr_redox_2"/>
    <property type="match status" value="1"/>
</dbReference>
<keyword evidence="1" id="KW-0560">Oxidoreductase</keyword>
<evidence type="ECO:0000256" key="1">
    <source>
        <dbReference type="ARBA" id="ARBA00023002"/>
    </source>
</evidence>
<dbReference type="PRINTS" id="PR00368">
    <property type="entry name" value="FADPNR"/>
</dbReference>
<reference evidence="3 4" key="1">
    <citation type="submission" date="2016-05" db="EMBL/GenBank/DDBJ databases">
        <title>Complete genome sequence of a phthalic acid esters degrading Mycobacterium sp. YC-RL4.</title>
        <authorList>
            <person name="Ren L."/>
            <person name="Fan S."/>
            <person name="Ruth N."/>
            <person name="Jia Y."/>
            <person name="Wang J."/>
            <person name="Qiao C."/>
        </authorList>
    </citation>
    <scope>NUCLEOTIDE SEQUENCE [LARGE SCALE GENOMIC DNA]</scope>
    <source>
        <strain evidence="3 4">YC-RL4</strain>
    </source>
</reference>
<dbReference type="STRING" id="1682113.A7U43_03945"/>
<dbReference type="EMBL" id="CP015596">
    <property type="protein sequence ID" value="ANE78604.1"/>
    <property type="molecule type" value="Genomic_DNA"/>
</dbReference>
<evidence type="ECO:0000259" key="2">
    <source>
        <dbReference type="Pfam" id="PF07992"/>
    </source>
</evidence>
<dbReference type="PANTHER" id="PTHR42949">
    <property type="entry name" value="ANAEROBIC GLYCEROL-3-PHOSPHATE DEHYDROGENASE SUBUNIT B"/>
    <property type="match status" value="1"/>
</dbReference>
<sequence>MTDVMVAGGGRCGLHASRMLAERGLTVTLVERLPQAGGQEPERDAATLVKAAQAAGVKLVLGTLAVEYRNGSLSTLGIDGATSTAITALVLATGTRPRTRAELNIGGERGSGVLPGSAALHFLDAGLLPGRRPVVIGAGELAHHLSSKLLSKGAERVTVVTAGPGTGVWQAGVQVYDQATPKAVLGFPRLHTLVIETADGPVELHADSVILAAGRIPMRNIEGAVFSDAPTVYECFSTADPKTDHESLAVATETVRQIDSRLR</sequence>
<dbReference type="RefSeq" id="WP_067991389.1">
    <property type="nucleotide sequence ID" value="NZ_CP015596.1"/>
</dbReference>
<name>A0A172UIN8_9MYCO</name>
<dbReference type="GO" id="GO:0016491">
    <property type="term" value="F:oxidoreductase activity"/>
    <property type="evidence" value="ECO:0007669"/>
    <property type="project" value="UniProtKB-KW"/>
</dbReference>
<feature type="domain" description="FAD/NAD(P)-binding" evidence="2">
    <location>
        <begin position="4"/>
        <end position="102"/>
    </location>
</feature>
<dbReference type="InterPro" id="IPR036188">
    <property type="entry name" value="FAD/NAD-bd_sf"/>
</dbReference>
<protein>
    <recommendedName>
        <fullName evidence="2">FAD/NAD(P)-binding domain-containing protein</fullName>
    </recommendedName>
</protein>
<proteinExistence type="predicted"/>
<dbReference type="InterPro" id="IPR051691">
    <property type="entry name" value="Metab_Enz_Cyan_OpOx_G3PDH"/>
</dbReference>